<accession>A0A6I4I017</accession>
<dbReference type="KEGG" id="mgik:GO620_012175"/>
<reference evidence="1 2" key="1">
    <citation type="submission" date="2020-12" db="EMBL/GenBank/DDBJ databases">
        <title>HMF7856_wgs.fasta genome submission.</title>
        <authorList>
            <person name="Kang H."/>
            <person name="Kim H."/>
            <person name="Joh K."/>
        </authorList>
    </citation>
    <scope>NUCLEOTIDE SEQUENCE [LARGE SCALE GENOMIC DNA]</scope>
    <source>
        <strain evidence="1 2">HMF7856</strain>
    </source>
</reference>
<evidence type="ECO:0000313" key="1">
    <source>
        <dbReference type="EMBL" id="QQL48932.1"/>
    </source>
</evidence>
<proteinExistence type="predicted"/>
<dbReference type="EMBL" id="CP066775">
    <property type="protein sequence ID" value="QQL48932.1"/>
    <property type="molecule type" value="Genomic_DNA"/>
</dbReference>
<sequence length="81" mass="9474">MTTIIIDIDKQEDLAEVKEFLAAKGLFYEENENSYEDFVYTDQMKKELDEDEEALQRGEIVPISAEESERRISEILNKVKV</sequence>
<organism evidence="1 2">
    <name type="scientific">Mucilaginibacter ginkgonis</name>
    <dbReference type="NCBI Taxonomy" id="2682091"/>
    <lineage>
        <taxon>Bacteria</taxon>
        <taxon>Pseudomonadati</taxon>
        <taxon>Bacteroidota</taxon>
        <taxon>Sphingobacteriia</taxon>
        <taxon>Sphingobacteriales</taxon>
        <taxon>Sphingobacteriaceae</taxon>
        <taxon>Mucilaginibacter</taxon>
    </lineage>
</organism>
<keyword evidence="2" id="KW-1185">Reference proteome</keyword>
<dbReference type="RefSeq" id="WP_157525631.1">
    <property type="nucleotide sequence ID" value="NZ_CP066775.1"/>
</dbReference>
<dbReference type="Proteomes" id="UP000429232">
    <property type="component" value="Chromosome"/>
</dbReference>
<dbReference type="AlphaFoldDB" id="A0A6I4I017"/>
<evidence type="ECO:0000313" key="2">
    <source>
        <dbReference type="Proteomes" id="UP000429232"/>
    </source>
</evidence>
<protein>
    <submittedName>
        <fullName evidence="1">Uncharacterized protein</fullName>
    </submittedName>
</protein>
<name>A0A6I4I017_9SPHI</name>
<gene>
    <name evidence="1" type="ORF">GO620_012175</name>
</gene>